<keyword evidence="3" id="KW-1133">Transmembrane helix</keyword>
<dbReference type="OrthoDB" id="5340910at2759"/>
<reference evidence="5 6" key="1">
    <citation type="submission" date="2009-12" db="EMBL/GenBank/DDBJ databases">
        <title>The draft genome of Batrachochytrium dendrobatidis.</title>
        <authorList>
            <consortium name="US DOE Joint Genome Institute (JGI-PGF)"/>
            <person name="Kuo A."/>
            <person name="Salamov A."/>
            <person name="Schmutz J."/>
            <person name="Lucas S."/>
            <person name="Pitluck S."/>
            <person name="Rosenblum E."/>
            <person name="Stajich J."/>
            <person name="Eisen M."/>
            <person name="Grigoriev I.V."/>
        </authorList>
    </citation>
    <scope>NUCLEOTIDE SEQUENCE [LARGE SCALE GENOMIC DNA]</scope>
    <source>
        <strain evidence="6">JAM81 / FGSC 10211</strain>
    </source>
</reference>
<dbReference type="PROSITE" id="PS50002">
    <property type="entry name" value="SH3"/>
    <property type="match status" value="1"/>
</dbReference>
<accession>F4P8K8</accession>
<keyword evidence="6" id="KW-1185">Reference proteome</keyword>
<feature type="transmembrane region" description="Helical" evidence="3">
    <location>
        <begin position="173"/>
        <end position="195"/>
    </location>
</feature>
<dbReference type="SUPFAM" id="SSF50044">
    <property type="entry name" value="SH3-domain"/>
    <property type="match status" value="1"/>
</dbReference>
<evidence type="ECO:0000256" key="2">
    <source>
        <dbReference type="PROSITE-ProRule" id="PRU00192"/>
    </source>
</evidence>
<dbReference type="EMBL" id="GL882888">
    <property type="protein sequence ID" value="EGF78689.1"/>
    <property type="molecule type" value="Genomic_DNA"/>
</dbReference>
<organism evidence="5 6">
    <name type="scientific">Batrachochytrium dendrobatidis (strain JAM81 / FGSC 10211)</name>
    <name type="common">Frog chytrid fungus</name>
    <dbReference type="NCBI Taxonomy" id="684364"/>
    <lineage>
        <taxon>Eukaryota</taxon>
        <taxon>Fungi</taxon>
        <taxon>Fungi incertae sedis</taxon>
        <taxon>Chytridiomycota</taxon>
        <taxon>Chytridiomycota incertae sedis</taxon>
        <taxon>Chytridiomycetes</taxon>
        <taxon>Rhizophydiales</taxon>
        <taxon>Rhizophydiales incertae sedis</taxon>
        <taxon>Batrachochytrium</taxon>
    </lineage>
</organism>
<dbReference type="AlphaFoldDB" id="F4P8K8"/>
<dbReference type="RefSeq" id="XP_006680705.1">
    <property type="nucleotide sequence ID" value="XM_006680642.1"/>
</dbReference>
<feature type="domain" description="SH3" evidence="4">
    <location>
        <begin position="556"/>
        <end position="617"/>
    </location>
</feature>
<dbReference type="HOGENOM" id="CLU_436752_0_0_1"/>
<dbReference type="Gene3D" id="2.30.30.40">
    <property type="entry name" value="SH3 Domains"/>
    <property type="match status" value="1"/>
</dbReference>
<evidence type="ECO:0000256" key="3">
    <source>
        <dbReference type="SAM" id="Phobius"/>
    </source>
</evidence>
<evidence type="ECO:0000259" key="4">
    <source>
        <dbReference type="PROSITE" id="PS50002"/>
    </source>
</evidence>
<name>F4P8K8_BATDJ</name>
<sequence length="626" mass="67627">MSFSVSQHNFLGISSNNPMTTTYTGQSTLPSVFASSPIVPSQVPAGFIPSNTFTATEFTLLTTLVQGSSVSSLANTITKTLPVSLLASPTTLDGVSGVGIFTPLTITSLPLLTSSTWAADQTFVPTLSDADPMSSFSPTISELSTLSLTAPTSLISSLSAESPPSTSLTLARVGGGIIGGVVFCALFFLFLKLFIVSKRPNRSIIDDNVELDDTFNQNKESLEFYKQSTNPVQRIKFLSKNPFGSQSSSHLSTQIPCATPSRSTQLPIDSYDLKLSQDKEPDYAPPSKLWTVPHSDGMAQQSLGSKSENAGQSLNIPYFSNSTPFAVPEAIYTRNDHSYLGTRPQQNSYDNPSGYYNPIVTTQPPPFFNSEALPNSVNTPAFSNNSQVSNMPYQGFNAPTVNYKNDNKPMFDVAPTEKQLVSANIPVNSHINEHMDEANQPSQWGVSRVDTDFSNTAGHGDDATAFNNINWVMVRHASIFSNSGSEFNSKAVSNVYDTTNNAFAMYPNPMPNVKPNEDNAKLPRAKKSANNPISSTLSQVIELYDANGLAKNGQRSSVLHMKAISHYAAVMEDELAMEKGDLVNIYQIFPDGWGYGENLESGARGMCPMNFLSPPPNPTSHVVDST</sequence>
<evidence type="ECO:0000313" key="6">
    <source>
        <dbReference type="Proteomes" id="UP000007241"/>
    </source>
</evidence>
<protein>
    <recommendedName>
        <fullName evidence="4">SH3 domain-containing protein</fullName>
    </recommendedName>
</protein>
<evidence type="ECO:0000256" key="1">
    <source>
        <dbReference type="ARBA" id="ARBA00022443"/>
    </source>
</evidence>
<dbReference type="InterPro" id="IPR036028">
    <property type="entry name" value="SH3-like_dom_sf"/>
</dbReference>
<dbReference type="InParanoid" id="F4P8K8"/>
<proteinExistence type="predicted"/>
<dbReference type="GeneID" id="18239070"/>
<dbReference type="STRING" id="684364.F4P8K8"/>
<keyword evidence="1 2" id="KW-0728">SH3 domain</keyword>
<dbReference type="SMART" id="SM00326">
    <property type="entry name" value="SH3"/>
    <property type="match status" value="1"/>
</dbReference>
<dbReference type="Proteomes" id="UP000007241">
    <property type="component" value="Unassembled WGS sequence"/>
</dbReference>
<keyword evidence="3" id="KW-0472">Membrane</keyword>
<evidence type="ECO:0000313" key="5">
    <source>
        <dbReference type="EMBL" id="EGF78689.1"/>
    </source>
</evidence>
<dbReference type="InterPro" id="IPR001452">
    <property type="entry name" value="SH3_domain"/>
</dbReference>
<dbReference type="Pfam" id="PF00018">
    <property type="entry name" value="SH3_1"/>
    <property type="match status" value="1"/>
</dbReference>
<gene>
    <name evidence="5" type="ORF">BATDEDRAFT_26579</name>
</gene>
<keyword evidence="3" id="KW-0812">Transmembrane</keyword>